<reference evidence="1 2" key="1">
    <citation type="submission" date="2020-11" db="EMBL/GenBank/DDBJ databases">
        <title>Fusibacter basophilias sp. nov.</title>
        <authorList>
            <person name="Qiu D."/>
        </authorList>
    </citation>
    <scope>NUCLEOTIDE SEQUENCE [LARGE SCALE GENOMIC DNA]</scope>
    <source>
        <strain evidence="1 2">Q10-2</strain>
    </source>
</reference>
<evidence type="ECO:0000313" key="2">
    <source>
        <dbReference type="Proteomes" id="UP000614200"/>
    </source>
</evidence>
<dbReference type="EMBL" id="JADKNH010000005">
    <property type="protein sequence ID" value="MBF4693476.1"/>
    <property type="molecule type" value="Genomic_DNA"/>
</dbReference>
<organism evidence="1 2">
    <name type="scientific">Fusibacter ferrireducens</name>
    <dbReference type="NCBI Taxonomy" id="2785058"/>
    <lineage>
        <taxon>Bacteria</taxon>
        <taxon>Bacillati</taxon>
        <taxon>Bacillota</taxon>
        <taxon>Clostridia</taxon>
        <taxon>Eubacteriales</taxon>
        <taxon>Eubacteriales Family XII. Incertae Sedis</taxon>
        <taxon>Fusibacter</taxon>
    </lineage>
</organism>
<dbReference type="RefSeq" id="WP_194701704.1">
    <property type="nucleotide sequence ID" value="NZ_JADKNH010000005.1"/>
</dbReference>
<gene>
    <name evidence="1" type="ORF">ISU02_10110</name>
</gene>
<proteinExistence type="predicted"/>
<keyword evidence="2" id="KW-1185">Reference proteome</keyword>
<protein>
    <recommendedName>
        <fullName evidence="3">YkgJ family cysteine cluster protein</fullName>
    </recommendedName>
</protein>
<evidence type="ECO:0008006" key="3">
    <source>
        <dbReference type="Google" id="ProtNLM"/>
    </source>
</evidence>
<dbReference type="Proteomes" id="UP000614200">
    <property type="component" value="Unassembled WGS sequence"/>
</dbReference>
<evidence type="ECO:0000313" key="1">
    <source>
        <dbReference type="EMBL" id="MBF4693476.1"/>
    </source>
</evidence>
<name>A0ABR9ZSN3_9FIRM</name>
<sequence>MLRRDQVKTQIDYQAIFNRAYQLMNEPIIEGNCGELCGYHCCRRQERTGERLGMYLLPLEFEYMQRGKAVDYEVHSCQIYDMPPKIKKLYYIFCHESEGCLRDLRPVQCRTYPFEPHLDENGFSLVIEKDQIHACPLLNRIPEWRQAFIEGVYKGWLELMKIPIIKYHILYFSLERNEMENINRRYTDRGWE</sequence>
<comment type="caution">
    <text evidence="1">The sequence shown here is derived from an EMBL/GenBank/DDBJ whole genome shotgun (WGS) entry which is preliminary data.</text>
</comment>
<accession>A0ABR9ZSN3</accession>